<evidence type="ECO:0000313" key="1">
    <source>
        <dbReference type="EMBL" id="GMN61150.1"/>
    </source>
</evidence>
<comment type="caution">
    <text evidence="1">The sequence shown here is derived from an EMBL/GenBank/DDBJ whole genome shotgun (WGS) entry which is preliminary data.</text>
</comment>
<dbReference type="Gramene" id="FCD_00027987-RA">
    <property type="protein sequence ID" value="FCD_00027987-RA:cds"/>
    <property type="gene ID" value="FCD_00027987"/>
</dbReference>
<proteinExistence type="predicted"/>
<sequence length="78" mass="9272">MKKLETTKLATKPEKPWTHRLASDSHPVIAGISIRHRKKESEETPLRKVTIVVTFHRHLILHRQQERQKRQEMSERDG</sequence>
<name>A0AA88DTT0_FICCA</name>
<evidence type="ECO:0000313" key="2">
    <source>
        <dbReference type="Proteomes" id="UP001187192"/>
    </source>
</evidence>
<accession>A0AA88DTT0</accession>
<dbReference type="EMBL" id="BTGU01000107">
    <property type="protein sequence ID" value="GMN61150.1"/>
    <property type="molecule type" value="Genomic_DNA"/>
</dbReference>
<reference evidence="1" key="1">
    <citation type="submission" date="2023-07" db="EMBL/GenBank/DDBJ databases">
        <title>draft genome sequence of fig (Ficus carica).</title>
        <authorList>
            <person name="Takahashi T."/>
            <person name="Nishimura K."/>
        </authorList>
    </citation>
    <scope>NUCLEOTIDE SEQUENCE</scope>
</reference>
<protein>
    <submittedName>
        <fullName evidence="1">Uncharacterized protein</fullName>
    </submittedName>
</protein>
<dbReference type="AlphaFoldDB" id="A0AA88DTT0"/>
<gene>
    <name evidence="1" type="ORF">TIFTF001_030239</name>
</gene>
<keyword evidence="2" id="KW-1185">Reference proteome</keyword>
<dbReference type="Proteomes" id="UP001187192">
    <property type="component" value="Unassembled WGS sequence"/>
</dbReference>
<organism evidence="1 2">
    <name type="scientific">Ficus carica</name>
    <name type="common">Common fig</name>
    <dbReference type="NCBI Taxonomy" id="3494"/>
    <lineage>
        <taxon>Eukaryota</taxon>
        <taxon>Viridiplantae</taxon>
        <taxon>Streptophyta</taxon>
        <taxon>Embryophyta</taxon>
        <taxon>Tracheophyta</taxon>
        <taxon>Spermatophyta</taxon>
        <taxon>Magnoliopsida</taxon>
        <taxon>eudicotyledons</taxon>
        <taxon>Gunneridae</taxon>
        <taxon>Pentapetalae</taxon>
        <taxon>rosids</taxon>
        <taxon>fabids</taxon>
        <taxon>Rosales</taxon>
        <taxon>Moraceae</taxon>
        <taxon>Ficeae</taxon>
        <taxon>Ficus</taxon>
    </lineage>
</organism>